<feature type="domain" description="Integral membrane bound transporter" evidence="7">
    <location>
        <begin position="790"/>
        <end position="921"/>
    </location>
</feature>
<protein>
    <recommendedName>
        <fullName evidence="7">Integral membrane bound transporter domain-containing protein</fullName>
    </recommendedName>
</protein>
<evidence type="ECO:0000259" key="7">
    <source>
        <dbReference type="Pfam" id="PF13515"/>
    </source>
</evidence>
<dbReference type="EMBL" id="JANBUH010000269">
    <property type="protein sequence ID" value="KAJ2752565.1"/>
    <property type="molecule type" value="Genomic_DNA"/>
</dbReference>
<dbReference type="PANTHER" id="PTHR47804:SF3">
    <property type="entry name" value="PROTEIN BRE4"/>
    <property type="match status" value="1"/>
</dbReference>
<keyword evidence="2 6" id="KW-0812">Transmembrane</keyword>
<sequence length="1196" mass="131185">MPKPLARKGNDEADIPTGSSLPTQSNGGNRASLVFQQLHASIALPNSPSHRNSGLGPWALRRSITEGAAHSHRNSAALPSASLTFDQQWWGEPEQYFARPCSPAWSSTSPYIRSAQLPTDTHEAPTASKPVLVAQAAEELHPPDPPDEHTLLLGGIPGAAYCQSSRWRDLRANVAKRGASAKAFAGELLPALSSQQTSVLKAVLAYAIAALFPFVPVLRDWLGDPDYMSPHLVTNATIWFHAAKTRSGLAEGGLVGVIWVCVTSCVTYLALFIAEWLHCTFAKPLLATGGVPEALPLAMQSKVVSLVVFVFGYSWLLAFFKANANRASVGTATAISNIALYLVMLREAPIVNYKVAAATGGDGKIPWPEPGDRDSLAESVGKKTEHVLVAVLTGMAISILVGWVVRPTTAGQELRAQLSTTFSSFRRILPQLLAPIVSEDTPSNTQAKLHGAKPEELKAGLREHRQRLQQLKRQLDAIALEPGEWHVWARRTKLSTLVSCLDALSLHLSSMSSGLELRVIDHNSDAFVGDLDVEAYSNVIRKIREPVVRLGNMCDRILAAVHDLVDGALSGDYKEYVVDVCQCRNSAPCDGMCMACGMPLEDVDPATRRVLQLRAEMTEAIQVFHSDYDAAVGDLTSLSSTGGGAKPGSSTTEEQLFIVYFFVFSLREFVDELFDILPQVAAVCRQPPGPTLWRSPQQVADGVRALGSWVLMLARGLWDTGATTELETRYEVAQFTDPRSLHAPQPTTRLQRVARSVWRTLMWARRLNVKFATKYALLVTLLSLPCYWSISVYLEFRRQRLDWMVISAAAIMVPTVGGSALVSVYRILGTCAGGLAAFLVYEIGRDIPVLTYSLLVLFSVPCFHVILHGKYPKIGQFALITFGVVLINKWVAREDQGEGAGALAVRRTGAVALGIVAGMLVTVYVWPFEARVRVRQALSWWLLTASQLYDRLWSSLWQSYINPDTDAQEWRGAVGTVREYLDNEMHLQSSLLEIRALLADTLNEPRLKGPFPLPSYHRIINACQRLLDAMVAARWVMLPVPMVVATQLYSYPAPSESDSRSGDLFDQRLVDVQQALDRCSTPCPDDVLASDGNTTEEEEGRVLLDLPLALASTALLERDEHVNPSRVRAQVEADLLRRTAQEREQRDSLVALTMYVLASALILKTPLPAVLPPIHAAQRRVAEAMRHILDSPDDQA</sequence>
<dbReference type="PRINTS" id="PR02047">
    <property type="entry name" value="BREFELDNASP4"/>
</dbReference>
<reference evidence="8" key="1">
    <citation type="submission" date="2022-07" db="EMBL/GenBank/DDBJ databases">
        <title>Phylogenomic reconstructions and comparative analyses of Kickxellomycotina fungi.</title>
        <authorList>
            <person name="Reynolds N.K."/>
            <person name="Stajich J.E."/>
            <person name="Barry K."/>
            <person name="Grigoriev I.V."/>
            <person name="Crous P."/>
            <person name="Smith M.E."/>
        </authorList>
    </citation>
    <scope>NUCLEOTIDE SEQUENCE</scope>
    <source>
        <strain evidence="8">BCRC 34297</strain>
    </source>
</reference>
<feature type="transmembrane region" description="Helical" evidence="6">
    <location>
        <begin position="803"/>
        <end position="827"/>
    </location>
</feature>
<evidence type="ECO:0000313" key="8">
    <source>
        <dbReference type="EMBL" id="KAJ2752565.1"/>
    </source>
</evidence>
<dbReference type="OrthoDB" id="68611at2759"/>
<dbReference type="AlphaFoldDB" id="A0A9W8LAN2"/>
<feature type="transmembrane region" description="Helical" evidence="6">
    <location>
        <begin position="326"/>
        <end position="344"/>
    </location>
</feature>
<feature type="transmembrane region" description="Helical" evidence="6">
    <location>
        <begin position="387"/>
        <end position="405"/>
    </location>
</feature>
<proteinExistence type="predicted"/>
<evidence type="ECO:0000256" key="6">
    <source>
        <dbReference type="SAM" id="Phobius"/>
    </source>
</evidence>
<keyword evidence="4 6" id="KW-0472">Membrane</keyword>
<feature type="compositionally biased region" description="Polar residues" evidence="5">
    <location>
        <begin position="17"/>
        <end position="29"/>
    </location>
</feature>
<accession>A0A9W8LAN2</accession>
<feature type="transmembrane region" description="Helical" evidence="6">
    <location>
        <begin position="847"/>
        <end position="867"/>
    </location>
</feature>
<keyword evidence="3 6" id="KW-1133">Transmembrane helix</keyword>
<evidence type="ECO:0000256" key="1">
    <source>
        <dbReference type="ARBA" id="ARBA00004141"/>
    </source>
</evidence>
<name>A0A9W8LAN2_9FUNG</name>
<feature type="transmembrane region" description="Helical" evidence="6">
    <location>
        <begin position="904"/>
        <end position="926"/>
    </location>
</feature>
<organism evidence="8 9">
    <name type="scientific">Coemansia pectinata</name>
    <dbReference type="NCBI Taxonomy" id="1052879"/>
    <lineage>
        <taxon>Eukaryota</taxon>
        <taxon>Fungi</taxon>
        <taxon>Fungi incertae sedis</taxon>
        <taxon>Zoopagomycota</taxon>
        <taxon>Kickxellomycotina</taxon>
        <taxon>Kickxellomycetes</taxon>
        <taxon>Kickxellales</taxon>
        <taxon>Kickxellaceae</taxon>
        <taxon>Coemansia</taxon>
    </lineage>
</organism>
<dbReference type="InterPro" id="IPR049453">
    <property type="entry name" value="Memb_transporter_dom"/>
</dbReference>
<feature type="transmembrane region" description="Helical" evidence="6">
    <location>
        <begin position="874"/>
        <end position="892"/>
    </location>
</feature>
<evidence type="ECO:0000256" key="2">
    <source>
        <dbReference type="ARBA" id="ARBA00022692"/>
    </source>
</evidence>
<evidence type="ECO:0000313" key="9">
    <source>
        <dbReference type="Proteomes" id="UP001140011"/>
    </source>
</evidence>
<dbReference type="InterPro" id="IPR052430">
    <property type="entry name" value="IVT-Associated"/>
</dbReference>
<gene>
    <name evidence="8" type="ORF">GGI19_003742</name>
</gene>
<dbReference type="Pfam" id="PF13515">
    <property type="entry name" value="FUSC_2"/>
    <property type="match status" value="1"/>
</dbReference>
<feature type="transmembrane region" description="Helical" evidence="6">
    <location>
        <begin position="775"/>
        <end position="796"/>
    </location>
</feature>
<feature type="transmembrane region" description="Helical" evidence="6">
    <location>
        <begin position="254"/>
        <end position="274"/>
    </location>
</feature>
<evidence type="ECO:0000256" key="3">
    <source>
        <dbReference type="ARBA" id="ARBA00022989"/>
    </source>
</evidence>
<feature type="transmembrane region" description="Helical" evidence="6">
    <location>
        <begin position="303"/>
        <end position="320"/>
    </location>
</feature>
<keyword evidence="9" id="KW-1185">Reference proteome</keyword>
<dbReference type="PANTHER" id="PTHR47804">
    <property type="entry name" value="60S RIBOSOMAL PROTEIN L19"/>
    <property type="match status" value="1"/>
</dbReference>
<dbReference type="Proteomes" id="UP001140011">
    <property type="component" value="Unassembled WGS sequence"/>
</dbReference>
<dbReference type="GO" id="GO:0016020">
    <property type="term" value="C:membrane"/>
    <property type="evidence" value="ECO:0007669"/>
    <property type="project" value="UniProtKB-SubCell"/>
</dbReference>
<evidence type="ECO:0000256" key="5">
    <source>
        <dbReference type="SAM" id="MobiDB-lite"/>
    </source>
</evidence>
<comment type="caution">
    <text evidence="8">The sequence shown here is derived from an EMBL/GenBank/DDBJ whole genome shotgun (WGS) entry which is preliminary data.</text>
</comment>
<comment type="subcellular location">
    <subcellularLocation>
        <location evidence="1">Membrane</location>
        <topology evidence="1">Multi-pass membrane protein</topology>
    </subcellularLocation>
</comment>
<dbReference type="InterPro" id="IPR023244">
    <property type="entry name" value="Brefeldin_A-sensitivity_4"/>
</dbReference>
<feature type="region of interest" description="Disordered" evidence="5">
    <location>
        <begin position="1"/>
        <end position="29"/>
    </location>
</feature>
<evidence type="ECO:0000256" key="4">
    <source>
        <dbReference type="ARBA" id="ARBA00023136"/>
    </source>
</evidence>